<protein>
    <submittedName>
        <fullName evidence="1">Uncharacterized protein</fullName>
    </submittedName>
</protein>
<dbReference type="EMBL" id="JAUSZS010000007">
    <property type="protein sequence ID" value="MDQ0935410.1"/>
    <property type="molecule type" value="Genomic_DNA"/>
</dbReference>
<dbReference type="Proteomes" id="UP001223072">
    <property type="component" value="Unassembled WGS sequence"/>
</dbReference>
<sequence>MAVEVERHRRVVVDDIVHGEFKQSGVLQPEEERQGASRTNIERQSIVAETPVQLFGLLLVRGEDAGCGDASPGNYKLANKATTSRPGDEGTHLTTFYSPFLQPHLKFWLCELLQSDAVLVEPVEQFQGPAQSRSHLVLRAGA</sequence>
<organism evidence="1 2">
    <name type="scientific">Streptomyces turgidiscabies</name>
    <dbReference type="NCBI Taxonomy" id="85558"/>
    <lineage>
        <taxon>Bacteria</taxon>
        <taxon>Bacillati</taxon>
        <taxon>Actinomycetota</taxon>
        <taxon>Actinomycetes</taxon>
        <taxon>Kitasatosporales</taxon>
        <taxon>Streptomycetaceae</taxon>
        <taxon>Streptomyces</taxon>
    </lineage>
</organism>
<dbReference type="RefSeq" id="WP_307628977.1">
    <property type="nucleotide sequence ID" value="NZ_JAUSZS010000007.1"/>
</dbReference>
<comment type="caution">
    <text evidence="1">The sequence shown here is derived from an EMBL/GenBank/DDBJ whole genome shotgun (WGS) entry which is preliminary data.</text>
</comment>
<keyword evidence="2" id="KW-1185">Reference proteome</keyword>
<accession>A0ABU0RTT5</accession>
<evidence type="ECO:0000313" key="2">
    <source>
        <dbReference type="Proteomes" id="UP001223072"/>
    </source>
</evidence>
<proteinExistence type="predicted"/>
<name>A0ABU0RTT5_9ACTN</name>
<reference evidence="1 2" key="1">
    <citation type="submission" date="2023-07" db="EMBL/GenBank/DDBJ databases">
        <title>Comparative genomics of wheat-associated soil bacteria to identify genetic determinants of phenazine resistance.</title>
        <authorList>
            <person name="Mouncey N."/>
        </authorList>
    </citation>
    <scope>NUCLEOTIDE SEQUENCE [LARGE SCALE GENOMIC DNA]</scope>
    <source>
        <strain evidence="1 2">W2I16</strain>
    </source>
</reference>
<gene>
    <name evidence="1" type="ORF">QFZ49_005382</name>
</gene>
<evidence type="ECO:0000313" key="1">
    <source>
        <dbReference type="EMBL" id="MDQ0935410.1"/>
    </source>
</evidence>